<accession>A0A7S3LJ09</accession>
<evidence type="ECO:0008006" key="4">
    <source>
        <dbReference type="Google" id="ProtNLM"/>
    </source>
</evidence>
<keyword evidence="1" id="KW-0413">Isomerase</keyword>
<dbReference type="EMBL" id="HBIM01024122">
    <property type="protein sequence ID" value="CAE0421218.1"/>
    <property type="molecule type" value="Transcribed_RNA"/>
</dbReference>
<protein>
    <recommendedName>
        <fullName evidence="4">Fucose isomerase</fullName>
    </recommendedName>
</protein>
<gene>
    <name evidence="3" type="ORF">ACOF00016_LOCUS17865</name>
</gene>
<sequence>MKPLPILIQSSSLSDSRSTARVTARVDALAKRLHLALELVNGSQMPPGLDEETLQQDVHNSGGLLFLILTGGTEKNTLEAIQKYRARAVGLVAHPEFNSLPAALEIAAFLNGHGTAVKLVQLSQAALLHQHGGDAHEFVGLVRAFEARRQLGTTTAGCEEKTRTRLGLVGVPSPWLLTSAALDEARIQNGWGVKLVNIDMKELQTEIEKTPTDEAVKSIANDIIQNAQQELPPVVDLERCLQVRCGNDSGCKCCCGANGVVPEHVTEAARVYKALEAIVQRHRLTAFTIRCFDLLERPLVAGCLAVSLMNDRGIVAGCEGDVHTTITMLLARAFVPQQASFMANPVEIDIKTGRVLLCHCTVPRTLCVSYTLDSHFESGLSVSLAGNVKVPLDGRVTIARIDATRNLVFAAEGTIDSAYPKQTNQCRTQVMVMLEKSDATTMLENPLGNHHVLIAGGCASAFCAYAKLFLQNTMEKTI</sequence>
<dbReference type="SUPFAM" id="SSF53743">
    <property type="entry name" value="FucI/AraA N-terminal and middle domains"/>
    <property type="match status" value="1"/>
</dbReference>
<dbReference type="PANTHER" id="PTHR36120">
    <property type="entry name" value="FUCOSE ISOMERASE"/>
    <property type="match status" value="1"/>
</dbReference>
<keyword evidence="2" id="KW-0119">Carbohydrate metabolism</keyword>
<name>A0A7S3LJ09_9STRA</name>
<reference evidence="3" key="1">
    <citation type="submission" date="2021-01" db="EMBL/GenBank/DDBJ databases">
        <authorList>
            <person name="Corre E."/>
            <person name="Pelletier E."/>
            <person name="Niang G."/>
            <person name="Scheremetjew M."/>
            <person name="Finn R."/>
            <person name="Kale V."/>
            <person name="Holt S."/>
            <person name="Cochrane G."/>
            <person name="Meng A."/>
            <person name="Brown T."/>
            <person name="Cohen L."/>
        </authorList>
    </citation>
    <scope>NUCLEOTIDE SEQUENCE</scope>
    <source>
        <strain evidence="3">CCMP127</strain>
    </source>
</reference>
<dbReference type="GO" id="GO:0005737">
    <property type="term" value="C:cytoplasm"/>
    <property type="evidence" value="ECO:0007669"/>
    <property type="project" value="InterPro"/>
</dbReference>
<evidence type="ECO:0000256" key="2">
    <source>
        <dbReference type="ARBA" id="ARBA00023277"/>
    </source>
</evidence>
<dbReference type="GO" id="GO:0005996">
    <property type="term" value="P:monosaccharide metabolic process"/>
    <property type="evidence" value="ECO:0007669"/>
    <property type="project" value="InterPro"/>
</dbReference>
<dbReference type="GO" id="GO:0016861">
    <property type="term" value="F:intramolecular oxidoreductase activity, interconverting aldoses and ketoses"/>
    <property type="evidence" value="ECO:0007669"/>
    <property type="project" value="InterPro"/>
</dbReference>
<dbReference type="InterPro" id="IPR009015">
    <property type="entry name" value="Fucose_isomerase_N/cen_sf"/>
</dbReference>
<organism evidence="3">
    <name type="scientific">Amphora coffeiformis</name>
    <dbReference type="NCBI Taxonomy" id="265554"/>
    <lineage>
        <taxon>Eukaryota</taxon>
        <taxon>Sar</taxon>
        <taxon>Stramenopiles</taxon>
        <taxon>Ochrophyta</taxon>
        <taxon>Bacillariophyta</taxon>
        <taxon>Bacillariophyceae</taxon>
        <taxon>Bacillariophycidae</taxon>
        <taxon>Thalassiophysales</taxon>
        <taxon>Catenulaceae</taxon>
        <taxon>Amphora</taxon>
    </lineage>
</organism>
<dbReference type="AlphaFoldDB" id="A0A7S3LJ09"/>
<evidence type="ECO:0000313" key="3">
    <source>
        <dbReference type="EMBL" id="CAE0421218.1"/>
    </source>
</evidence>
<proteinExistence type="predicted"/>
<evidence type="ECO:0000256" key="1">
    <source>
        <dbReference type="ARBA" id="ARBA00023235"/>
    </source>
</evidence>
<dbReference type="PANTHER" id="PTHR36120:SF2">
    <property type="entry name" value="FUCOSE ISOMERASE"/>
    <property type="match status" value="1"/>
</dbReference>